<comment type="subcellular location">
    <subcellularLocation>
        <location evidence="1">Endomembrane system</location>
        <topology evidence="1">Multi-pass membrane protein</topology>
    </subcellularLocation>
</comment>
<sequence>MPTSNIPRSRYRRTVPLWERIKSWPGDKLTEIQENWALKDWDAIEHSLSWPVSICLNGMSVFLRLGSGFEDTTKYDPGFQPTRSSLVFKLQYFEYSLLLISIINAMYVYMSAKKYHMFEHDIKNRPNSSNVHLQELGGIPPPWATGFLGNMIYSFFRKFFSISYPQDERQYVWVLTMWKPPVFFLDVFCYYSPAQVLVIHYLNIDNWIYLLPIAGFIGFQLSILVRSFQSLIKDKQAIFGEVYNEYNMKLVHPHLFVRRYEVSTQTDPISNWELKKNY</sequence>
<dbReference type="GO" id="GO:0043007">
    <property type="term" value="P:maintenance of rDNA"/>
    <property type="evidence" value="ECO:0007669"/>
    <property type="project" value="TreeGrafter"/>
</dbReference>
<comment type="caution">
    <text evidence="6">The sequence shown here is derived from an EMBL/GenBank/DDBJ whole genome shotgun (WGS) entry which is preliminary data.</text>
</comment>
<reference evidence="6 7" key="1">
    <citation type="submission" date="2018-08" db="EMBL/GenBank/DDBJ databases">
        <title>Genome and evolution of the arbuscular mycorrhizal fungus Diversispora epigaea (formerly Glomus versiforme) and its bacterial endosymbionts.</title>
        <authorList>
            <person name="Sun X."/>
            <person name="Fei Z."/>
            <person name="Harrison M."/>
        </authorList>
    </citation>
    <scope>NUCLEOTIDE SEQUENCE [LARGE SCALE GENOMIC DNA]</scope>
    <source>
        <strain evidence="6 7">IT104</strain>
    </source>
</reference>
<dbReference type="PANTHER" id="PTHR28293">
    <property type="entry name" value="NUCLEAR RIM PROTEIN 1"/>
    <property type="match status" value="1"/>
</dbReference>
<keyword evidence="7" id="KW-1185">Reference proteome</keyword>
<evidence type="ECO:0000313" key="6">
    <source>
        <dbReference type="EMBL" id="RHZ68877.1"/>
    </source>
</evidence>
<evidence type="ECO:0000313" key="7">
    <source>
        <dbReference type="Proteomes" id="UP000266861"/>
    </source>
</evidence>
<protein>
    <submittedName>
        <fullName evidence="6">Uncharacterized protein</fullName>
    </submittedName>
</protein>
<feature type="transmembrane region" description="Helical" evidence="5">
    <location>
        <begin position="143"/>
        <end position="160"/>
    </location>
</feature>
<evidence type="ECO:0000256" key="5">
    <source>
        <dbReference type="SAM" id="Phobius"/>
    </source>
</evidence>
<name>A0A397I1J6_9GLOM</name>
<keyword evidence="2 5" id="KW-0812">Transmembrane</keyword>
<feature type="transmembrane region" description="Helical" evidence="5">
    <location>
        <begin position="181"/>
        <end position="201"/>
    </location>
</feature>
<feature type="transmembrane region" description="Helical" evidence="5">
    <location>
        <begin position="92"/>
        <end position="110"/>
    </location>
</feature>
<dbReference type="Proteomes" id="UP000266861">
    <property type="component" value="Unassembled WGS sequence"/>
</dbReference>
<dbReference type="OrthoDB" id="3363151at2759"/>
<evidence type="ECO:0000256" key="1">
    <source>
        <dbReference type="ARBA" id="ARBA00004127"/>
    </source>
</evidence>
<gene>
    <name evidence="6" type="ORF">Glove_292g41</name>
</gene>
<dbReference type="PANTHER" id="PTHR28293:SF1">
    <property type="entry name" value="NUCLEAR RIM PROTEIN 1"/>
    <property type="match status" value="1"/>
</dbReference>
<accession>A0A397I1J6</accession>
<dbReference type="EMBL" id="PQFF01000266">
    <property type="protein sequence ID" value="RHZ68877.1"/>
    <property type="molecule type" value="Genomic_DNA"/>
</dbReference>
<dbReference type="Pfam" id="PF10332">
    <property type="entry name" value="DUF2418"/>
    <property type="match status" value="1"/>
</dbReference>
<keyword evidence="3 5" id="KW-1133">Transmembrane helix</keyword>
<dbReference type="InterPro" id="IPR018819">
    <property type="entry name" value="Nur1/Mug154"/>
</dbReference>
<evidence type="ECO:0000256" key="3">
    <source>
        <dbReference type="ARBA" id="ARBA00022989"/>
    </source>
</evidence>
<feature type="transmembrane region" description="Helical" evidence="5">
    <location>
        <begin position="207"/>
        <end position="225"/>
    </location>
</feature>
<keyword evidence="4 5" id="KW-0472">Membrane</keyword>
<proteinExistence type="predicted"/>
<dbReference type="AlphaFoldDB" id="A0A397I1J6"/>
<evidence type="ECO:0000256" key="4">
    <source>
        <dbReference type="ARBA" id="ARBA00023136"/>
    </source>
</evidence>
<dbReference type="STRING" id="1348612.A0A397I1J6"/>
<dbReference type="GO" id="GO:0012505">
    <property type="term" value="C:endomembrane system"/>
    <property type="evidence" value="ECO:0007669"/>
    <property type="project" value="UniProtKB-SubCell"/>
</dbReference>
<organism evidence="6 7">
    <name type="scientific">Diversispora epigaea</name>
    <dbReference type="NCBI Taxonomy" id="1348612"/>
    <lineage>
        <taxon>Eukaryota</taxon>
        <taxon>Fungi</taxon>
        <taxon>Fungi incertae sedis</taxon>
        <taxon>Mucoromycota</taxon>
        <taxon>Glomeromycotina</taxon>
        <taxon>Glomeromycetes</taxon>
        <taxon>Diversisporales</taxon>
        <taxon>Diversisporaceae</taxon>
        <taxon>Diversispora</taxon>
    </lineage>
</organism>
<dbReference type="GO" id="GO:0007096">
    <property type="term" value="P:regulation of exit from mitosis"/>
    <property type="evidence" value="ECO:0007669"/>
    <property type="project" value="TreeGrafter"/>
</dbReference>
<evidence type="ECO:0000256" key="2">
    <source>
        <dbReference type="ARBA" id="ARBA00022692"/>
    </source>
</evidence>